<evidence type="ECO:0000313" key="1">
    <source>
        <dbReference type="EMBL" id="AGB02719.1"/>
    </source>
</evidence>
<sequence>MEKSQKKQSGMSDTVKTTRFWYRHDTSRARRQLNKGFRLEEKQFFRKFGELLRKYKSRGWKSW</sequence>
<dbReference type="InParanoid" id="L0HI32"/>
<name>L0HI32_METFS</name>
<dbReference type="AlphaFoldDB" id="L0HI32"/>
<keyword evidence="2" id="KW-1185">Reference proteome</keyword>
<organism evidence="1 2">
    <name type="scientific">Methanoregula formicica (strain DSM 22288 / NBRC 105244 / SMSP)</name>
    <dbReference type="NCBI Taxonomy" id="593750"/>
    <lineage>
        <taxon>Archaea</taxon>
        <taxon>Methanobacteriati</taxon>
        <taxon>Methanobacteriota</taxon>
        <taxon>Stenosarchaea group</taxon>
        <taxon>Methanomicrobia</taxon>
        <taxon>Methanomicrobiales</taxon>
        <taxon>Methanoregulaceae</taxon>
        <taxon>Methanoregula</taxon>
    </lineage>
</organism>
<dbReference type="HOGENOM" id="CLU_2875064_0_0_2"/>
<gene>
    <name evidence="1" type="ordered locus">Metfor_1692</name>
</gene>
<reference evidence="1 2" key="2">
    <citation type="journal article" date="2014" name="Genome Announc.">
        <title>Complete Genome Sequence of Methanoregula formicica SMSPT, a Mesophilic Hydrogenotrophic Methanogen Isolated from a Methanogenic Upflow Anaerobic Sludge Blanket Reactor.</title>
        <authorList>
            <person name="Yamamoto K."/>
            <person name="Tamaki H."/>
            <person name="Cadillo-Quiroz H."/>
            <person name="Imachi H."/>
            <person name="Kyrpides N."/>
            <person name="Woyke T."/>
            <person name="Goodwin L."/>
            <person name="Zinder S.H."/>
            <person name="Kamagata Y."/>
            <person name="Liu W.T."/>
        </authorList>
    </citation>
    <scope>NUCLEOTIDE SEQUENCE [LARGE SCALE GENOMIC DNA]</scope>
    <source>
        <strain evidence="2">DSM 22288 / NBRC 105244 / SMSP</strain>
    </source>
</reference>
<dbReference type="STRING" id="593750.Metfor_1692"/>
<evidence type="ECO:0000313" key="2">
    <source>
        <dbReference type="Proteomes" id="UP000010824"/>
    </source>
</evidence>
<proteinExistence type="predicted"/>
<reference evidence="2" key="1">
    <citation type="submission" date="2011-12" db="EMBL/GenBank/DDBJ databases">
        <title>Complete sequence of Methanoregula formicicum SMSP.</title>
        <authorList>
            <person name="Lucas S."/>
            <person name="Han J."/>
            <person name="Lapidus A."/>
            <person name="Cheng J.-F."/>
            <person name="Goodwin L."/>
            <person name="Pitluck S."/>
            <person name="Peters L."/>
            <person name="Ovchinnikova G."/>
            <person name="Teshima H."/>
            <person name="Detter J.C."/>
            <person name="Han C."/>
            <person name="Tapia R."/>
            <person name="Land M."/>
            <person name="Hauser L."/>
            <person name="Kyrpides N."/>
            <person name="Ivanova N."/>
            <person name="Pagani I."/>
            <person name="Imachi H."/>
            <person name="Tamaki H."/>
            <person name="Sekiguchi Y."/>
            <person name="Kamagata Y."/>
            <person name="Cadillo-Quiroz H."/>
            <person name="Zinder S."/>
            <person name="Liu W.-T."/>
            <person name="Woyke T."/>
        </authorList>
    </citation>
    <scope>NUCLEOTIDE SEQUENCE [LARGE SCALE GENOMIC DNA]</scope>
    <source>
        <strain evidence="2">DSM 22288 / NBRC 105244 / SMSP</strain>
    </source>
</reference>
<dbReference type="EMBL" id="CP003167">
    <property type="protein sequence ID" value="AGB02719.1"/>
    <property type="molecule type" value="Genomic_DNA"/>
</dbReference>
<dbReference type="Proteomes" id="UP000010824">
    <property type="component" value="Chromosome"/>
</dbReference>
<dbReference type="KEGG" id="mfo:Metfor_1692"/>
<accession>L0HI32</accession>
<protein>
    <submittedName>
        <fullName evidence="1">Uncharacterized protein</fullName>
    </submittedName>
</protein>